<feature type="compositionally biased region" description="Polar residues" evidence="1">
    <location>
        <begin position="68"/>
        <end position="84"/>
    </location>
</feature>
<evidence type="ECO:0000313" key="4">
    <source>
        <dbReference type="Proteomes" id="UP000218334"/>
    </source>
</evidence>
<sequence length="445" mass="48707">MSNDNPFNGRPLQDGENFLVFDFEPQLGEEVAETQDWSTTNLGGQAGSLPSVNVSWTVDASLGETSGYEWNQSPFQNGSTSVPSSDYHMSDAGSSNGSEMHYPDQVYNPSFESSPASGPYPSLIPDIMSQRRNSLPPDNWTHRSMYEIVTRSGDEGPDTRRHSWQGACDQNEQLYDAASSSYHSSRRPSFENLAQLATDSMPMPYPTRTSLPAYSHYHSYSDPNVIQSAPTNVQRWQPSNSPASSAGELPYLNRIATPGISAQLQSTLFLHDSNDPQRNIDPSFHPDIFSGFGVYPSGTQVPEEHAHSNNHSNNSQPIADGTGSHPGSSDTAQVSTGSRFIIYVPNDSAEAGPSNSPLPYHMLPETDSGFNSPMSGQLSRNSSKSKPKGEPRAKSVACNYCRTKKNKCVGVDGEQCETCTTLNLECTYSESRRGKYERKSKKKGK</sequence>
<reference evidence="4" key="1">
    <citation type="journal article" date="2017" name="Nat. Ecol. Evol.">
        <title>Genome expansion and lineage-specific genetic innovations in the forest pathogenic fungi Armillaria.</title>
        <authorList>
            <person name="Sipos G."/>
            <person name="Prasanna A.N."/>
            <person name="Walter M.C."/>
            <person name="O'Connor E."/>
            <person name="Balint B."/>
            <person name="Krizsan K."/>
            <person name="Kiss B."/>
            <person name="Hess J."/>
            <person name="Varga T."/>
            <person name="Slot J."/>
            <person name="Riley R."/>
            <person name="Boka B."/>
            <person name="Rigling D."/>
            <person name="Barry K."/>
            <person name="Lee J."/>
            <person name="Mihaltcheva S."/>
            <person name="LaButti K."/>
            <person name="Lipzen A."/>
            <person name="Waldron R."/>
            <person name="Moloney N.M."/>
            <person name="Sperisen C."/>
            <person name="Kredics L."/>
            <person name="Vagvoelgyi C."/>
            <person name="Patrignani A."/>
            <person name="Fitzpatrick D."/>
            <person name="Nagy I."/>
            <person name="Doyle S."/>
            <person name="Anderson J.B."/>
            <person name="Grigoriev I.V."/>
            <person name="Gueldener U."/>
            <person name="Muensterkoetter M."/>
            <person name="Nagy L.G."/>
        </authorList>
    </citation>
    <scope>NUCLEOTIDE SEQUENCE [LARGE SCALE GENOMIC DNA]</scope>
    <source>
        <strain evidence="4">28-4</strain>
    </source>
</reference>
<dbReference type="Proteomes" id="UP000218334">
    <property type="component" value="Unassembled WGS sequence"/>
</dbReference>
<feature type="domain" description="Zn(2)-C6 fungal-type" evidence="2">
    <location>
        <begin position="397"/>
        <end position="428"/>
    </location>
</feature>
<accession>A0A2H3B8M8</accession>
<proteinExistence type="predicted"/>
<dbReference type="CDD" id="cd00067">
    <property type="entry name" value="GAL4"/>
    <property type="match status" value="1"/>
</dbReference>
<organism evidence="3 4">
    <name type="scientific">Armillaria solidipes</name>
    <dbReference type="NCBI Taxonomy" id="1076256"/>
    <lineage>
        <taxon>Eukaryota</taxon>
        <taxon>Fungi</taxon>
        <taxon>Dikarya</taxon>
        <taxon>Basidiomycota</taxon>
        <taxon>Agaricomycotina</taxon>
        <taxon>Agaricomycetes</taxon>
        <taxon>Agaricomycetidae</taxon>
        <taxon>Agaricales</taxon>
        <taxon>Marasmiineae</taxon>
        <taxon>Physalacriaceae</taxon>
        <taxon>Armillaria</taxon>
    </lineage>
</organism>
<dbReference type="GO" id="GO:0000981">
    <property type="term" value="F:DNA-binding transcription factor activity, RNA polymerase II-specific"/>
    <property type="evidence" value="ECO:0007669"/>
    <property type="project" value="InterPro"/>
</dbReference>
<evidence type="ECO:0000256" key="1">
    <source>
        <dbReference type="SAM" id="MobiDB-lite"/>
    </source>
</evidence>
<dbReference type="PROSITE" id="PS50048">
    <property type="entry name" value="ZN2_CY6_FUNGAL_2"/>
    <property type="match status" value="1"/>
</dbReference>
<name>A0A2H3B8M8_9AGAR</name>
<dbReference type="EMBL" id="KZ293505">
    <property type="protein sequence ID" value="PBK59396.1"/>
    <property type="molecule type" value="Genomic_DNA"/>
</dbReference>
<dbReference type="InterPro" id="IPR036864">
    <property type="entry name" value="Zn2-C6_fun-type_DNA-bd_sf"/>
</dbReference>
<dbReference type="SUPFAM" id="SSF57701">
    <property type="entry name" value="Zn2/Cys6 DNA-binding domain"/>
    <property type="match status" value="1"/>
</dbReference>
<dbReference type="AlphaFoldDB" id="A0A2H3B8M8"/>
<evidence type="ECO:0000313" key="3">
    <source>
        <dbReference type="EMBL" id="PBK59396.1"/>
    </source>
</evidence>
<dbReference type="Pfam" id="PF00172">
    <property type="entry name" value="Zn_clus"/>
    <property type="match status" value="1"/>
</dbReference>
<feature type="region of interest" description="Disordered" evidence="1">
    <location>
        <begin position="294"/>
        <end position="333"/>
    </location>
</feature>
<dbReference type="InterPro" id="IPR001138">
    <property type="entry name" value="Zn2Cys6_DnaBD"/>
</dbReference>
<dbReference type="SMART" id="SM00066">
    <property type="entry name" value="GAL4"/>
    <property type="match status" value="1"/>
</dbReference>
<dbReference type="Gene3D" id="4.10.240.10">
    <property type="entry name" value="Zn(2)-C6 fungal-type DNA-binding domain"/>
    <property type="match status" value="1"/>
</dbReference>
<feature type="region of interest" description="Disordered" evidence="1">
    <location>
        <begin position="65"/>
        <end position="102"/>
    </location>
</feature>
<keyword evidence="4" id="KW-1185">Reference proteome</keyword>
<evidence type="ECO:0000259" key="2">
    <source>
        <dbReference type="PROSITE" id="PS50048"/>
    </source>
</evidence>
<feature type="compositionally biased region" description="Polar residues" evidence="1">
    <location>
        <begin position="368"/>
        <end position="384"/>
    </location>
</feature>
<dbReference type="PROSITE" id="PS00463">
    <property type="entry name" value="ZN2_CY6_FUNGAL_1"/>
    <property type="match status" value="1"/>
</dbReference>
<feature type="region of interest" description="Disordered" evidence="1">
    <location>
        <begin position="346"/>
        <end position="395"/>
    </location>
</feature>
<gene>
    <name evidence="3" type="ORF">ARMSODRAFT_983073</name>
</gene>
<protein>
    <recommendedName>
        <fullName evidence="2">Zn(2)-C6 fungal-type domain-containing protein</fullName>
    </recommendedName>
</protein>
<dbReference type="GO" id="GO:0008270">
    <property type="term" value="F:zinc ion binding"/>
    <property type="evidence" value="ECO:0007669"/>
    <property type="project" value="InterPro"/>
</dbReference>